<name>A0ABM8EQU2_9BACT</name>
<keyword evidence="2" id="KW-1185">Reference proteome</keyword>
<gene>
    <name evidence="1" type="ORF">GURASL_35490</name>
</gene>
<evidence type="ECO:0000313" key="2">
    <source>
        <dbReference type="Proteomes" id="UP001317705"/>
    </source>
</evidence>
<dbReference type="RefSeq" id="WP_282000720.1">
    <property type="nucleotide sequence ID" value="NZ_AP027151.1"/>
</dbReference>
<dbReference type="EMBL" id="AP027151">
    <property type="protein sequence ID" value="BDV44626.1"/>
    <property type="molecule type" value="Genomic_DNA"/>
</dbReference>
<proteinExistence type="predicted"/>
<accession>A0ABM8EQU2</accession>
<reference evidence="1 2" key="1">
    <citation type="submission" date="2022-12" db="EMBL/GenBank/DDBJ databases">
        <title>Polyphasic characterization of Geotalea uranireducens NIT-SL11 newly isolated from a complex of sewage sludge and microbially reduced graphene oxide.</title>
        <authorList>
            <person name="Xie L."/>
            <person name="Yoshida N."/>
            <person name="Meng L."/>
        </authorList>
    </citation>
    <scope>NUCLEOTIDE SEQUENCE [LARGE SCALE GENOMIC DNA]</scope>
    <source>
        <strain evidence="1 2">NIT-SL11</strain>
    </source>
</reference>
<protein>
    <recommendedName>
        <fullName evidence="3">Lipoprotein</fullName>
    </recommendedName>
</protein>
<sequence length="147" mass="16783">MVRRFFLSILFVLSLAGCVVYPDLNRQRLATLPEHYANFDMALAWETRPAGSATEIDGVLKNRRYQRMVEIEVWVSILDASGKVVARSVSYVIPRVLQLDEVAPFSLTVPAPAPPGTRLLFTYRYYTHDDDNGFEWMQSFETVVPSH</sequence>
<evidence type="ECO:0008006" key="3">
    <source>
        <dbReference type="Google" id="ProtNLM"/>
    </source>
</evidence>
<dbReference type="PROSITE" id="PS51257">
    <property type="entry name" value="PROKAR_LIPOPROTEIN"/>
    <property type="match status" value="1"/>
</dbReference>
<organism evidence="1 2">
    <name type="scientific">Geotalea uraniireducens</name>
    <dbReference type="NCBI Taxonomy" id="351604"/>
    <lineage>
        <taxon>Bacteria</taxon>
        <taxon>Pseudomonadati</taxon>
        <taxon>Thermodesulfobacteriota</taxon>
        <taxon>Desulfuromonadia</taxon>
        <taxon>Geobacterales</taxon>
        <taxon>Geobacteraceae</taxon>
        <taxon>Geotalea</taxon>
    </lineage>
</organism>
<evidence type="ECO:0000313" key="1">
    <source>
        <dbReference type="EMBL" id="BDV44626.1"/>
    </source>
</evidence>
<dbReference type="Proteomes" id="UP001317705">
    <property type="component" value="Chromosome"/>
</dbReference>